<evidence type="ECO:0000313" key="3">
    <source>
        <dbReference type="Proteomes" id="UP000011083"/>
    </source>
</evidence>
<feature type="compositionally biased region" description="Low complexity" evidence="1">
    <location>
        <begin position="30"/>
        <end position="44"/>
    </location>
</feature>
<keyword evidence="3" id="KW-1185">Reference proteome</keyword>
<dbReference type="Proteomes" id="UP000011083">
    <property type="component" value="Unassembled WGS sequence"/>
</dbReference>
<dbReference type="RefSeq" id="XP_004339514.1">
    <property type="nucleotide sequence ID" value="XM_004339466.1"/>
</dbReference>
<dbReference type="AlphaFoldDB" id="L8GZG5"/>
<gene>
    <name evidence="2" type="ORF">ACA1_062440</name>
</gene>
<evidence type="ECO:0000313" key="2">
    <source>
        <dbReference type="EMBL" id="ELR17501.1"/>
    </source>
</evidence>
<proteinExistence type="predicted"/>
<reference evidence="2 3" key="1">
    <citation type="journal article" date="2013" name="Genome Biol.">
        <title>Genome of Acanthamoeba castellanii highlights extensive lateral gene transfer and early evolution of tyrosine kinase signaling.</title>
        <authorList>
            <person name="Clarke M."/>
            <person name="Lohan A.J."/>
            <person name="Liu B."/>
            <person name="Lagkouvardos I."/>
            <person name="Roy S."/>
            <person name="Zafar N."/>
            <person name="Bertelli C."/>
            <person name="Schilde C."/>
            <person name="Kianianmomeni A."/>
            <person name="Burglin T.R."/>
            <person name="Frech C."/>
            <person name="Turcotte B."/>
            <person name="Kopec K.O."/>
            <person name="Synnott J.M."/>
            <person name="Choo C."/>
            <person name="Paponov I."/>
            <person name="Finkler A."/>
            <person name="Soon Heng Tan C."/>
            <person name="Hutchins A.P."/>
            <person name="Weinmeier T."/>
            <person name="Rattei T."/>
            <person name="Chu J.S."/>
            <person name="Gimenez G."/>
            <person name="Irimia M."/>
            <person name="Rigden D.J."/>
            <person name="Fitzpatrick D.A."/>
            <person name="Lorenzo-Morales J."/>
            <person name="Bateman A."/>
            <person name="Chiu C.H."/>
            <person name="Tang P."/>
            <person name="Hegemann P."/>
            <person name="Fromm H."/>
            <person name="Raoult D."/>
            <person name="Greub G."/>
            <person name="Miranda-Saavedra D."/>
            <person name="Chen N."/>
            <person name="Nash P."/>
            <person name="Ginger M.L."/>
            <person name="Horn M."/>
            <person name="Schaap P."/>
            <person name="Caler L."/>
            <person name="Loftus B."/>
        </authorList>
    </citation>
    <scope>NUCLEOTIDE SEQUENCE [LARGE SCALE GENOMIC DNA]</scope>
    <source>
        <strain evidence="2 3">Neff</strain>
    </source>
</reference>
<dbReference type="VEuPathDB" id="AmoebaDB:ACA1_062440"/>
<feature type="compositionally biased region" description="Low complexity" evidence="1">
    <location>
        <begin position="150"/>
        <end position="167"/>
    </location>
</feature>
<dbReference type="KEGG" id="acan:ACA1_062440"/>
<evidence type="ECO:0000256" key="1">
    <source>
        <dbReference type="SAM" id="MobiDB-lite"/>
    </source>
</evidence>
<sequence length="264" mass="28246">MDERVIQSLMAVMRGGAVGSGGASSEPGRQPQQPQQQQLAPPTQQQAYLQQQLALQQFAALLTAYPSLFANLDPQTALQWQLAAGLLPLDQLQQLQQLAPPTPQQSHEQSSGGDSGFGRQAQQPSLMDIDLSRPTTQHYSGATGKRTNEQQQHYGHQPPQSHQPHQQSILPRLEPYTNSAASASSSSYSPHRSAASSSSSPSSKATLNPSQTPSSTSSSSASSLQTIGSPYASPPVAFASPPFPIPNPEQFLLQHFHVQLCPPK</sequence>
<feature type="region of interest" description="Disordered" evidence="1">
    <location>
        <begin position="98"/>
        <end position="244"/>
    </location>
</feature>
<protein>
    <submittedName>
        <fullName evidence="2">Uncharacterized protein</fullName>
    </submittedName>
</protein>
<accession>L8GZG5</accession>
<organism evidence="2 3">
    <name type="scientific">Acanthamoeba castellanii (strain ATCC 30010 / Neff)</name>
    <dbReference type="NCBI Taxonomy" id="1257118"/>
    <lineage>
        <taxon>Eukaryota</taxon>
        <taxon>Amoebozoa</taxon>
        <taxon>Discosea</taxon>
        <taxon>Longamoebia</taxon>
        <taxon>Centramoebida</taxon>
        <taxon>Acanthamoebidae</taxon>
        <taxon>Acanthamoeba</taxon>
    </lineage>
</organism>
<dbReference type="GeneID" id="14918054"/>
<feature type="compositionally biased region" description="Low complexity" evidence="1">
    <location>
        <begin position="179"/>
        <end position="240"/>
    </location>
</feature>
<dbReference type="EMBL" id="KB007974">
    <property type="protein sequence ID" value="ELR17501.1"/>
    <property type="molecule type" value="Genomic_DNA"/>
</dbReference>
<feature type="region of interest" description="Disordered" evidence="1">
    <location>
        <begin position="16"/>
        <end position="44"/>
    </location>
</feature>
<name>L8GZG5_ACACF</name>